<reference evidence="2" key="1">
    <citation type="submission" date="2020-05" db="UniProtKB">
        <authorList>
            <consortium name="EnsemblMetazoa"/>
        </authorList>
    </citation>
    <scope>IDENTIFICATION</scope>
    <source>
        <strain evidence="2">USDA</strain>
    </source>
</reference>
<accession>A0A1I8NS19</accession>
<dbReference type="STRING" id="35570.A0A1I8NS19"/>
<dbReference type="Gene3D" id="2.60.120.10">
    <property type="entry name" value="Jelly Rolls"/>
    <property type="match status" value="1"/>
</dbReference>
<evidence type="ECO:0000259" key="1">
    <source>
        <dbReference type="PROSITE" id="PS51184"/>
    </source>
</evidence>
<dbReference type="InterPro" id="IPR041667">
    <property type="entry name" value="Cupin_8"/>
</dbReference>
<evidence type="ECO:0000313" key="2">
    <source>
        <dbReference type="EnsemblMetazoa" id="SCAU001538-PA"/>
    </source>
</evidence>
<dbReference type="InterPro" id="IPR003347">
    <property type="entry name" value="JmjC_dom"/>
</dbReference>
<dbReference type="Pfam" id="PF13621">
    <property type="entry name" value="Cupin_8"/>
    <property type="match status" value="1"/>
</dbReference>
<proteinExistence type="predicted"/>
<dbReference type="SMART" id="SM00558">
    <property type="entry name" value="JmjC"/>
    <property type="match status" value="1"/>
</dbReference>
<dbReference type="SUPFAM" id="SSF51197">
    <property type="entry name" value="Clavaminate synthase-like"/>
    <property type="match status" value="1"/>
</dbReference>
<dbReference type="InterPro" id="IPR014710">
    <property type="entry name" value="RmlC-like_jellyroll"/>
</dbReference>
<dbReference type="EnsemblMetazoa" id="SCAU001538-RA">
    <property type="protein sequence ID" value="SCAU001538-PA"/>
    <property type="gene ID" value="SCAU001538"/>
</dbReference>
<organism evidence="2 3">
    <name type="scientific">Stomoxys calcitrans</name>
    <name type="common">Stable fly</name>
    <name type="synonym">Conops calcitrans</name>
    <dbReference type="NCBI Taxonomy" id="35570"/>
    <lineage>
        <taxon>Eukaryota</taxon>
        <taxon>Metazoa</taxon>
        <taxon>Ecdysozoa</taxon>
        <taxon>Arthropoda</taxon>
        <taxon>Hexapoda</taxon>
        <taxon>Insecta</taxon>
        <taxon>Pterygota</taxon>
        <taxon>Neoptera</taxon>
        <taxon>Endopterygota</taxon>
        <taxon>Diptera</taxon>
        <taxon>Brachycera</taxon>
        <taxon>Muscomorpha</taxon>
        <taxon>Muscoidea</taxon>
        <taxon>Muscidae</taxon>
        <taxon>Stomoxys</taxon>
    </lineage>
</organism>
<dbReference type="PANTHER" id="PTHR12461">
    <property type="entry name" value="HYPOXIA-INDUCIBLE FACTOR 1 ALPHA INHIBITOR-RELATED"/>
    <property type="match status" value="1"/>
</dbReference>
<keyword evidence="3" id="KW-1185">Reference proteome</keyword>
<dbReference type="OrthoDB" id="415358at2759"/>
<name>A0A1I8NS19_STOCA</name>
<evidence type="ECO:0000313" key="3">
    <source>
        <dbReference type="Proteomes" id="UP000095300"/>
    </source>
</evidence>
<dbReference type="PANTHER" id="PTHR12461:SF99">
    <property type="entry name" value="BIFUNCTIONAL PEPTIDASE AND (3S)-LYSYL HYDROXYLASE JMJD7"/>
    <property type="match status" value="1"/>
</dbReference>
<dbReference type="AlphaFoldDB" id="A0A1I8NS19"/>
<sequence>MANSKINSAFELLLNEANDLCIGTEVLEVFNIPKPIEFAREYYAKQRPVVFRNVLSSWKALQKWNGDYFREHLGQKLVDVAVTPNGYADGLATRHQDNKEYFVLPLEEQITMESFLDHLDDAMGAVYYIQKQNSNFSLDFPELTEDIDTSLLDFAQHCFNKPPDAVNFWMGDEKAITSMHKDPYDNLYCVISGHKDFILFPPHCLPWIPKRLYSTGVYKRNDETKKYYIEPLLQTHYNENNDVISYGPEPLLTEWISIDPLSPDLEKYPQYSKIQPLHVRVNAGDLLFLPNYWYHHVRQSHKCIAVNFWYDMEYDSRYCYYRMLEDLAASNSPL</sequence>
<feature type="domain" description="JmjC" evidence="1">
    <location>
        <begin position="129"/>
        <end position="327"/>
    </location>
</feature>
<protein>
    <recommendedName>
        <fullName evidence="1">JmjC domain-containing protein</fullName>
    </recommendedName>
</protein>
<gene>
    <name evidence="2" type="primary">106093578</name>
</gene>
<dbReference type="PROSITE" id="PS51184">
    <property type="entry name" value="JMJC"/>
    <property type="match status" value="1"/>
</dbReference>
<dbReference type="VEuPathDB" id="VectorBase:SCAU001538"/>
<dbReference type="Proteomes" id="UP000095300">
    <property type="component" value="Unassembled WGS sequence"/>
</dbReference>